<dbReference type="Gene3D" id="3.30.450.50">
    <property type="entry name" value="Longin domain"/>
    <property type="match status" value="1"/>
</dbReference>
<keyword evidence="13" id="KW-1185">Reference proteome</keyword>
<dbReference type="PANTHER" id="PTHR21136">
    <property type="entry name" value="SNARE PROTEINS"/>
    <property type="match status" value="1"/>
</dbReference>
<evidence type="ECO:0000256" key="8">
    <source>
        <dbReference type="PROSITE-ProRule" id="PRU00290"/>
    </source>
</evidence>
<evidence type="ECO:0000256" key="5">
    <source>
        <dbReference type="ARBA" id="ARBA00022989"/>
    </source>
</evidence>
<dbReference type="CDD" id="cd14824">
    <property type="entry name" value="Longin"/>
    <property type="match status" value="1"/>
</dbReference>
<evidence type="ECO:0000259" key="11">
    <source>
        <dbReference type="PROSITE" id="PS50892"/>
    </source>
</evidence>
<dbReference type="Pfam" id="PF00957">
    <property type="entry name" value="Synaptobrevin"/>
    <property type="match status" value="1"/>
</dbReference>
<keyword evidence="4" id="KW-0653">Protein transport</keyword>
<dbReference type="PROSITE" id="PS50892">
    <property type="entry name" value="V_SNARE"/>
    <property type="match status" value="1"/>
</dbReference>
<name>A0ABQ6MS84_9STRA</name>
<keyword evidence="6 9" id="KW-0472">Membrane</keyword>
<dbReference type="InterPro" id="IPR051097">
    <property type="entry name" value="Synaptobrevin-like_transport"/>
</dbReference>
<sequence length="171" mass="19627">YDAFTFHYVTAGGVTYLAMGDESKHRVPFAFLDEVKRRFEERYGERAMTAIAFSMNDEFSPVLRECLDYFNENPAVDTIGAVQGQIDDVKSVMVENIEKVLQRGEKIELLVDKTDRLNQQAYKFERQSKKLKQAMWWKKIKMYMALALVAALVVFIISAMACGGLDFHSCK</sequence>
<protein>
    <recommendedName>
        <fullName evidence="14">Vesicle-associated membrane protein</fullName>
    </recommendedName>
</protein>
<dbReference type="PANTHER" id="PTHR21136:SF168">
    <property type="entry name" value="VESICLE-ASSOCIATED MEMBRANE PROTEIN 9"/>
    <property type="match status" value="1"/>
</dbReference>
<evidence type="ECO:0000256" key="3">
    <source>
        <dbReference type="ARBA" id="ARBA00022692"/>
    </source>
</evidence>
<comment type="similarity">
    <text evidence="1">Belongs to the synaptobrevin family.</text>
</comment>
<keyword evidence="2" id="KW-0813">Transport</keyword>
<evidence type="ECO:0000259" key="10">
    <source>
        <dbReference type="PROSITE" id="PS50859"/>
    </source>
</evidence>
<dbReference type="SUPFAM" id="SSF58038">
    <property type="entry name" value="SNARE fusion complex"/>
    <property type="match status" value="1"/>
</dbReference>
<dbReference type="Proteomes" id="UP001165060">
    <property type="component" value="Unassembled WGS sequence"/>
</dbReference>
<dbReference type="SUPFAM" id="SSF64356">
    <property type="entry name" value="SNARE-like"/>
    <property type="match status" value="1"/>
</dbReference>
<feature type="transmembrane region" description="Helical" evidence="9">
    <location>
        <begin position="142"/>
        <end position="161"/>
    </location>
</feature>
<dbReference type="InterPro" id="IPR011012">
    <property type="entry name" value="Longin-like_dom_sf"/>
</dbReference>
<keyword evidence="5 9" id="KW-1133">Transmembrane helix</keyword>
<accession>A0ABQ6MS84</accession>
<evidence type="ECO:0000256" key="7">
    <source>
        <dbReference type="ARBA" id="ARBA00046280"/>
    </source>
</evidence>
<comment type="subcellular location">
    <subcellularLocation>
        <location evidence="7">Endomembrane system</location>
        <topology evidence="7">Single-pass type IV membrane protein</topology>
    </subcellularLocation>
</comment>
<dbReference type="PROSITE" id="PS00417">
    <property type="entry name" value="SYNAPTOBREVIN"/>
    <property type="match status" value="1"/>
</dbReference>
<dbReference type="SMART" id="SM01270">
    <property type="entry name" value="Longin"/>
    <property type="match status" value="1"/>
</dbReference>
<dbReference type="Pfam" id="PF13774">
    <property type="entry name" value="Longin"/>
    <property type="match status" value="1"/>
</dbReference>
<dbReference type="PROSITE" id="PS50859">
    <property type="entry name" value="LONGIN"/>
    <property type="match status" value="1"/>
</dbReference>
<dbReference type="EMBL" id="BRYB01004456">
    <property type="protein sequence ID" value="GMI31359.1"/>
    <property type="molecule type" value="Genomic_DNA"/>
</dbReference>
<evidence type="ECO:0000256" key="6">
    <source>
        <dbReference type="ARBA" id="ARBA00023136"/>
    </source>
</evidence>
<dbReference type="Gene3D" id="1.20.5.110">
    <property type="match status" value="1"/>
</dbReference>
<evidence type="ECO:0000313" key="13">
    <source>
        <dbReference type="Proteomes" id="UP001165060"/>
    </source>
</evidence>
<feature type="non-terminal residue" evidence="12">
    <location>
        <position position="1"/>
    </location>
</feature>
<comment type="caution">
    <text evidence="12">The sequence shown here is derived from an EMBL/GenBank/DDBJ whole genome shotgun (WGS) entry which is preliminary data.</text>
</comment>
<gene>
    <name evidence="12" type="ORF">TeGR_g13259</name>
</gene>
<evidence type="ECO:0000256" key="9">
    <source>
        <dbReference type="SAM" id="Phobius"/>
    </source>
</evidence>
<feature type="domain" description="V-SNARE coiled-coil homology" evidence="11">
    <location>
        <begin position="78"/>
        <end position="138"/>
    </location>
</feature>
<keyword evidence="8" id="KW-0175">Coiled coil</keyword>
<feature type="domain" description="Longin" evidence="10">
    <location>
        <begin position="1"/>
        <end position="63"/>
    </location>
</feature>
<evidence type="ECO:0000256" key="4">
    <source>
        <dbReference type="ARBA" id="ARBA00022927"/>
    </source>
</evidence>
<keyword evidence="3 9" id="KW-0812">Transmembrane</keyword>
<dbReference type="PRINTS" id="PR00219">
    <property type="entry name" value="SYNAPTOBREVN"/>
</dbReference>
<evidence type="ECO:0008006" key="14">
    <source>
        <dbReference type="Google" id="ProtNLM"/>
    </source>
</evidence>
<evidence type="ECO:0000256" key="1">
    <source>
        <dbReference type="ARBA" id="ARBA00008025"/>
    </source>
</evidence>
<dbReference type="InterPro" id="IPR010908">
    <property type="entry name" value="Longin_dom"/>
</dbReference>
<reference evidence="12 13" key="1">
    <citation type="journal article" date="2023" name="Commun. Biol.">
        <title>Genome analysis of Parmales, the sister group of diatoms, reveals the evolutionary specialization of diatoms from phago-mixotrophs to photoautotrophs.</title>
        <authorList>
            <person name="Ban H."/>
            <person name="Sato S."/>
            <person name="Yoshikawa S."/>
            <person name="Yamada K."/>
            <person name="Nakamura Y."/>
            <person name="Ichinomiya M."/>
            <person name="Sato N."/>
            <person name="Blanc-Mathieu R."/>
            <person name="Endo H."/>
            <person name="Kuwata A."/>
            <person name="Ogata H."/>
        </authorList>
    </citation>
    <scope>NUCLEOTIDE SEQUENCE [LARGE SCALE GENOMIC DNA]</scope>
</reference>
<dbReference type="CDD" id="cd15843">
    <property type="entry name" value="R-SNARE"/>
    <property type="match status" value="1"/>
</dbReference>
<evidence type="ECO:0000313" key="12">
    <source>
        <dbReference type="EMBL" id="GMI31359.1"/>
    </source>
</evidence>
<dbReference type="InterPro" id="IPR042855">
    <property type="entry name" value="V_SNARE_CC"/>
</dbReference>
<proteinExistence type="inferred from homology"/>
<organism evidence="12 13">
    <name type="scientific">Tetraparma gracilis</name>
    <dbReference type="NCBI Taxonomy" id="2962635"/>
    <lineage>
        <taxon>Eukaryota</taxon>
        <taxon>Sar</taxon>
        <taxon>Stramenopiles</taxon>
        <taxon>Ochrophyta</taxon>
        <taxon>Bolidophyceae</taxon>
        <taxon>Parmales</taxon>
        <taxon>Triparmaceae</taxon>
        <taxon>Tetraparma</taxon>
    </lineage>
</organism>
<dbReference type="InterPro" id="IPR001388">
    <property type="entry name" value="Synaptobrevin-like"/>
</dbReference>
<evidence type="ECO:0000256" key="2">
    <source>
        <dbReference type="ARBA" id="ARBA00022448"/>
    </source>
</evidence>